<accession>A0A0F7K041</accession>
<dbReference type="PATRIC" id="fig|1543721.4.peg.1627"/>
<dbReference type="Pfam" id="PF22692">
    <property type="entry name" value="LlgE_F_G_D1"/>
    <property type="match status" value="1"/>
</dbReference>
<keyword evidence="10" id="KW-0969">Cilium</keyword>
<evidence type="ECO:0000256" key="1">
    <source>
        <dbReference type="ARBA" id="ARBA00004117"/>
    </source>
</evidence>
<dbReference type="Pfam" id="PF00460">
    <property type="entry name" value="Flg_bb_rod"/>
    <property type="match status" value="1"/>
</dbReference>
<feature type="domain" description="Flagellar basal-body/hook protein C-terminal" evidence="8">
    <location>
        <begin position="198"/>
        <end position="241"/>
    </location>
</feature>
<dbReference type="AlphaFoldDB" id="A0A0F7K041"/>
<dbReference type="PANTHER" id="PTHR30435:SF18">
    <property type="entry name" value="FLAGELLAR BASAL-BODY ROD PROTEIN FLGF"/>
    <property type="match status" value="1"/>
</dbReference>
<dbReference type="NCBIfam" id="NF009280">
    <property type="entry name" value="PRK12640.1"/>
    <property type="match status" value="1"/>
</dbReference>
<evidence type="ECO:0000313" key="10">
    <source>
        <dbReference type="EMBL" id="AKH20278.1"/>
    </source>
</evidence>
<gene>
    <name evidence="10" type="ORF">AAY24_07855</name>
</gene>
<evidence type="ECO:0000259" key="9">
    <source>
        <dbReference type="Pfam" id="PF22692"/>
    </source>
</evidence>
<keyword evidence="3 6" id="KW-0975">Bacterial flagellum</keyword>
<keyword evidence="11" id="KW-1185">Reference proteome</keyword>
<name>A0A0F7K041_9GAMM</name>
<dbReference type="InterPro" id="IPR020013">
    <property type="entry name" value="Flagellar_FlgE/F/G"/>
</dbReference>
<evidence type="ECO:0000256" key="5">
    <source>
        <dbReference type="ARBA" id="ARBA00040228"/>
    </source>
</evidence>
<dbReference type="Pfam" id="PF06429">
    <property type="entry name" value="Flg_bbr_C"/>
    <property type="match status" value="1"/>
</dbReference>
<dbReference type="GO" id="GO:0071978">
    <property type="term" value="P:bacterial-type flagellum-dependent swarming motility"/>
    <property type="evidence" value="ECO:0007669"/>
    <property type="project" value="TreeGrafter"/>
</dbReference>
<dbReference type="NCBIfam" id="TIGR02490">
    <property type="entry name" value="flgF"/>
    <property type="match status" value="1"/>
</dbReference>
<evidence type="ECO:0000256" key="2">
    <source>
        <dbReference type="ARBA" id="ARBA00009677"/>
    </source>
</evidence>
<feature type="domain" description="Flagellar basal body rod protein N-terminal" evidence="7">
    <location>
        <begin position="5"/>
        <end position="34"/>
    </location>
</feature>
<evidence type="ECO:0000259" key="7">
    <source>
        <dbReference type="Pfam" id="PF00460"/>
    </source>
</evidence>
<dbReference type="EMBL" id="CP011412">
    <property type="protein sequence ID" value="AKH20278.1"/>
    <property type="molecule type" value="Genomic_DNA"/>
</dbReference>
<organism evidence="10 11">
    <name type="scientific">Sedimenticola thiotaurini</name>
    <dbReference type="NCBI Taxonomy" id="1543721"/>
    <lineage>
        <taxon>Bacteria</taxon>
        <taxon>Pseudomonadati</taxon>
        <taxon>Pseudomonadota</taxon>
        <taxon>Gammaproteobacteria</taxon>
        <taxon>Chromatiales</taxon>
        <taxon>Sedimenticolaceae</taxon>
        <taxon>Sedimenticola</taxon>
    </lineage>
</organism>
<feature type="domain" description="Flagellar hook protein FlgE/F/G-like D1" evidence="9">
    <location>
        <begin position="81"/>
        <end position="145"/>
    </location>
</feature>
<keyword evidence="10" id="KW-0966">Cell projection</keyword>
<dbReference type="GO" id="GO:0030694">
    <property type="term" value="C:bacterial-type flagellum basal body, rod"/>
    <property type="evidence" value="ECO:0007669"/>
    <property type="project" value="UniProtKB-UniRule"/>
</dbReference>
<evidence type="ECO:0000256" key="6">
    <source>
        <dbReference type="RuleBase" id="RU362116"/>
    </source>
</evidence>
<dbReference type="InterPro" id="IPR010930">
    <property type="entry name" value="Flg_bb/hook_C_dom"/>
</dbReference>
<dbReference type="SUPFAM" id="SSF117143">
    <property type="entry name" value="Flagellar hook protein flgE"/>
    <property type="match status" value="1"/>
</dbReference>
<comment type="similarity">
    <text evidence="2 6">Belongs to the flagella basal body rod proteins family.</text>
</comment>
<dbReference type="InterPro" id="IPR037925">
    <property type="entry name" value="FlgE/F/G-like"/>
</dbReference>
<evidence type="ECO:0000256" key="3">
    <source>
        <dbReference type="ARBA" id="ARBA00023143"/>
    </source>
</evidence>
<dbReference type="InterPro" id="IPR012836">
    <property type="entry name" value="FlgF"/>
</dbReference>
<dbReference type="OrthoDB" id="9804559at2"/>
<dbReference type="InterPro" id="IPR001444">
    <property type="entry name" value="Flag_bb_rod_N"/>
</dbReference>
<dbReference type="KEGG" id="seds:AAY24_07855"/>
<comment type="subunit">
    <text evidence="4 6">The basal body constitutes a major portion of the flagellar organelle and consists of five rings (E,L,P,S, and M) mounted on a central rod. The rod consists of about 26 subunits of FlgG in the distal portion, and FlgB, FlgC and FlgF are thought to build up the proximal portion of the rod with about 6 subunits each.</text>
</comment>
<dbReference type="InterPro" id="IPR053967">
    <property type="entry name" value="LlgE_F_G-like_D1"/>
</dbReference>
<evidence type="ECO:0000259" key="8">
    <source>
        <dbReference type="Pfam" id="PF06429"/>
    </source>
</evidence>
<dbReference type="NCBIfam" id="TIGR03506">
    <property type="entry name" value="FlgEFG_subfam"/>
    <property type="match status" value="1"/>
</dbReference>
<proteinExistence type="inferred from homology"/>
<protein>
    <recommendedName>
        <fullName evidence="5 6">Flagellar basal-body rod protein FlgF</fullName>
    </recommendedName>
</protein>
<keyword evidence="10" id="KW-0282">Flagellum</keyword>
<sequence>MDRMLYVAMSGAKETLLAQSTNSNNLANASTPGFLADLQQFRSMPVFGDGFPTRVYGMDERPGIDFKHGAIVHTGRDLDVAINGDGWFAVQARDGSEAYTRRGDLKVDANGLLTTGNGLPVIGNSGPIAIPPAEKIEIASDGTISIRPLGQGAGELAEIDRIKMVGPALDGMEKGEDGLMRQQDGQLLEADAEVQLATGSLESSNVNIVDSMVDMIEFSRRFEMQVKMMKTAEQTDESSASIMRMS</sequence>
<dbReference type="RefSeq" id="WP_046859213.1">
    <property type="nucleotide sequence ID" value="NZ_CP011412.1"/>
</dbReference>
<dbReference type="PANTHER" id="PTHR30435">
    <property type="entry name" value="FLAGELLAR PROTEIN"/>
    <property type="match status" value="1"/>
</dbReference>
<reference evidence="10 11" key="1">
    <citation type="journal article" date="2015" name="Genome Announc.">
        <title>Complete Genome Sequence of Sedimenticola thiotaurini Strain SIP-G1, a Polyphosphate- and Polyhydroxyalkanoate-Accumulating Sulfur-Oxidizing Gammaproteobacterium Isolated from Salt Marsh Sediments.</title>
        <authorList>
            <person name="Flood B.E."/>
            <person name="Jones D.S."/>
            <person name="Bailey J.V."/>
        </authorList>
    </citation>
    <scope>NUCLEOTIDE SEQUENCE [LARGE SCALE GENOMIC DNA]</scope>
    <source>
        <strain evidence="10 11">SIP-G1</strain>
    </source>
</reference>
<comment type="subcellular location">
    <subcellularLocation>
        <location evidence="1 6">Bacterial flagellum basal body</location>
    </subcellularLocation>
</comment>
<dbReference type="Proteomes" id="UP000034410">
    <property type="component" value="Chromosome"/>
</dbReference>
<evidence type="ECO:0000256" key="4">
    <source>
        <dbReference type="ARBA" id="ARBA00038560"/>
    </source>
</evidence>
<evidence type="ECO:0000313" key="11">
    <source>
        <dbReference type="Proteomes" id="UP000034410"/>
    </source>
</evidence>